<feature type="signal peptide" evidence="1">
    <location>
        <begin position="1"/>
        <end position="16"/>
    </location>
</feature>
<protein>
    <submittedName>
        <fullName evidence="2">Uncharacterized protein</fullName>
    </submittedName>
</protein>
<reference evidence="2 3" key="1">
    <citation type="submission" date="2018-11" db="EMBL/GenBank/DDBJ databases">
        <authorList>
            <consortium name="Pathogen Informatics"/>
        </authorList>
    </citation>
    <scope>NUCLEOTIDE SEQUENCE [LARGE SCALE GENOMIC DNA]</scope>
</reference>
<proteinExistence type="predicted"/>
<dbReference type="Proteomes" id="UP000270094">
    <property type="component" value="Unassembled WGS sequence"/>
</dbReference>
<feature type="chain" id="PRO_5017950722" evidence="1">
    <location>
        <begin position="17"/>
        <end position="49"/>
    </location>
</feature>
<keyword evidence="1" id="KW-0732">Signal</keyword>
<name>A0A3P7L8R6_STRVU</name>
<keyword evidence="3" id="KW-1185">Reference proteome</keyword>
<evidence type="ECO:0000313" key="2">
    <source>
        <dbReference type="EMBL" id="VDM75762.1"/>
    </source>
</evidence>
<gene>
    <name evidence="2" type="ORF">SVUK_LOCUS10760</name>
</gene>
<evidence type="ECO:0000256" key="1">
    <source>
        <dbReference type="SAM" id="SignalP"/>
    </source>
</evidence>
<accession>A0A3P7L8R6</accession>
<dbReference type="EMBL" id="UYYB01095804">
    <property type="protein sequence ID" value="VDM75762.1"/>
    <property type="molecule type" value="Genomic_DNA"/>
</dbReference>
<dbReference type="AlphaFoldDB" id="A0A3P7L8R6"/>
<evidence type="ECO:0000313" key="3">
    <source>
        <dbReference type="Proteomes" id="UP000270094"/>
    </source>
</evidence>
<organism evidence="2 3">
    <name type="scientific">Strongylus vulgaris</name>
    <name type="common">Blood worm</name>
    <dbReference type="NCBI Taxonomy" id="40348"/>
    <lineage>
        <taxon>Eukaryota</taxon>
        <taxon>Metazoa</taxon>
        <taxon>Ecdysozoa</taxon>
        <taxon>Nematoda</taxon>
        <taxon>Chromadorea</taxon>
        <taxon>Rhabditida</taxon>
        <taxon>Rhabditina</taxon>
        <taxon>Rhabditomorpha</taxon>
        <taxon>Strongyloidea</taxon>
        <taxon>Strongylidae</taxon>
        <taxon>Strongylus</taxon>
    </lineage>
</organism>
<sequence length="49" mass="5410">MSRALLLLTVVATVAAIDPVFVAELKELVRDEVNKGKLTALENDQDMIR</sequence>